<reference evidence="2" key="1">
    <citation type="submission" date="2016-10" db="EMBL/GenBank/DDBJ databases">
        <authorList>
            <person name="Varghese N."/>
            <person name="Submissions S."/>
        </authorList>
    </citation>
    <scope>NUCLEOTIDE SEQUENCE [LARGE SCALE GENOMIC DNA]</scope>
    <source>
        <strain evidence="2">DSM 24729</strain>
    </source>
</reference>
<organism evidence="1 2">
    <name type="scientific">Cellulophaga baltica</name>
    <dbReference type="NCBI Taxonomy" id="76594"/>
    <lineage>
        <taxon>Bacteria</taxon>
        <taxon>Pseudomonadati</taxon>
        <taxon>Bacteroidota</taxon>
        <taxon>Flavobacteriia</taxon>
        <taxon>Flavobacteriales</taxon>
        <taxon>Flavobacteriaceae</taxon>
        <taxon>Cellulophaga</taxon>
    </lineage>
</organism>
<gene>
    <name evidence="1" type="ORF">SAMN04487992_103333</name>
</gene>
<dbReference type="AlphaFoldDB" id="A0A1G7FKY6"/>
<evidence type="ECO:0000313" key="2">
    <source>
        <dbReference type="Proteomes" id="UP000182114"/>
    </source>
</evidence>
<proteinExistence type="predicted"/>
<accession>A0A1G7FKY6</accession>
<dbReference type="Proteomes" id="UP000182114">
    <property type="component" value="Unassembled WGS sequence"/>
</dbReference>
<dbReference type="RefSeq" id="WP_074537888.1">
    <property type="nucleotide sequence ID" value="NZ_FNBD01000003.1"/>
</dbReference>
<sequence length="394" mass="44473">MEEDSLQELDKILKPIIERSYQAAKRESYNGTPSGKSILEHFQVEIDNTRVAISSQFYKIDKLMQHNASLRKSSAKPKQPKVDSKKYVRESNGGYQVFNGMKWIQLSNEARIDLKIESNWETANKAAVILSASDPKTNTYVRYVDKDVFTKGFDYSYTGDKMGSEQTSPALPSRYMYWEDPFYATVKKGVSITGKTAGALGARNIGNLTPWRTGSNIEFAKGWYRNKEGIYRKLSSQKGLGAGGHQVGTRNAMKRASKFKAVGKKMLWVSAAISFYEVTDVLVNDDSNKWNVTTKASIDITMGLIGFYGGPIGWLVSGTYFILDISGAFGDWGKPSGIRSDGVPYNFNQFEYNHEIEFNIEFVQEIQEKKLLELRNVKIDKTSVVKPRILLRKN</sequence>
<dbReference type="EMBL" id="FNBD01000003">
    <property type="protein sequence ID" value="SDE76499.1"/>
    <property type="molecule type" value="Genomic_DNA"/>
</dbReference>
<dbReference type="eggNOG" id="ENOG5030G04">
    <property type="taxonomic scope" value="Bacteria"/>
</dbReference>
<evidence type="ECO:0000313" key="1">
    <source>
        <dbReference type="EMBL" id="SDE76499.1"/>
    </source>
</evidence>
<name>A0A1G7FKY6_9FLAO</name>
<keyword evidence="2" id="KW-1185">Reference proteome</keyword>
<protein>
    <submittedName>
        <fullName evidence="1">Uncharacterized protein</fullName>
    </submittedName>
</protein>